<accession>A0ABP7K451</accession>
<comment type="caution">
    <text evidence="9">The sequence shown here is derived from an EMBL/GenBank/DDBJ whole genome shotgun (WGS) entry which is preliminary data.</text>
</comment>
<keyword evidence="7 8" id="KW-0472">Membrane</keyword>
<evidence type="ECO:0000256" key="8">
    <source>
        <dbReference type="RuleBase" id="RU362101"/>
    </source>
</evidence>
<feature type="transmembrane region" description="Helical" evidence="8">
    <location>
        <begin position="12"/>
        <end position="33"/>
    </location>
</feature>
<evidence type="ECO:0000256" key="4">
    <source>
        <dbReference type="ARBA" id="ARBA00022596"/>
    </source>
</evidence>
<dbReference type="PANTHER" id="PTHR31611:SF0">
    <property type="entry name" value="HIGH-AFFINITY NICKEL TRANSPORT PROTEIN NIC1"/>
    <property type="match status" value="1"/>
</dbReference>
<feature type="transmembrane region" description="Helical" evidence="8">
    <location>
        <begin position="39"/>
        <end position="57"/>
    </location>
</feature>
<feature type="transmembrane region" description="Helical" evidence="8">
    <location>
        <begin position="198"/>
        <end position="222"/>
    </location>
</feature>
<evidence type="ECO:0000256" key="6">
    <source>
        <dbReference type="ARBA" id="ARBA00022989"/>
    </source>
</evidence>
<dbReference type="Proteomes" id="UP001501803">
    <property type="component" value="Unassembled WGS sequence"/>
</dbReference>
<protein>
    <recommendedName>
        <fullName evidence="8">Nickel/cobalt efflux system</fullName>
    </recommendedName>
</protein>
<feature type="transmembrane region" description="Helical" evidence="8">
    <location>
        <begin position="89"/>
        <end position="114"/>
    </location>
</feature>
<dbReference type="InterPro" id="IPR004688">
    <property type="entry name" value="Ni/Co_transpt"/>
</dbReference>
<evidence type="ECO:0000313" key="10">
    <source>
        <dbReference type="Proteomes" id="UP001501803"/>
    </source>
</evidence>
<keyword evidence="6 8" id="KW-1133">Transmembrane helix</keyword>
<keyword evidence="3 8" id="KW-0813">Transport</keyword>
<dbReference type="PANTHER" id="PTHR31611">
    <property type="entry name" value="HIGH-AFFINITY NICKEL TRANSPORT PROTEIN NIC1"/>
    <property type="match status" value="1"/>
</dbReference>
<evidence type="ECO:0000256" key="7">
    <source>
        <dbReference type="ARBA" id="ARBA00023136"/>
    </source>
</evidence>
<keyword evidence="5 8" id="KW-0812">Transmembrane</keyword>
<evidence type="ECO:0000256" key="3">
    <source>
        <dbReference type="ARBA" id="ARBA00022448"/>
    </source>
</evidence>
<dbReference type="EMBL" id="BAABCN010000002">
    <property type="protein sequence ID" value="GAA3863153.1"/>
    <property type="molecule type" value="Genomic_DNA"/>
</dbReference>
<feature type="transmembrane region" description="Helical" evidence="8">
    <location>
        <begin position="228"/>
        <end position="250"/>
    </location>
</feature>
<name>A0ABP7K451_9MICO</name>
<dbReference type="InterPro" id="IPR011541">
    <property type="entry name" value="Ni/Co_transpt_high_affinity"/>
</dbReference>
<evidence type="ECO:0000313" key="9">
    <source>
        <dbReference type="EMBL" id="GAA3863153.1"/>
    </source>
</evidence>
<evidence type="ECO:0000256" key="5">
    <source>
        <dbReference type="ARBA" id="ARBA00022692"/>
    </source>
</evidence>
<keyword evidence="4" id="KW-0533">Nickel</keyword>
<comment type="similarity">
    <text evidence="2 8">Belongs to the NiCoT transporter (TC 2.A.52) family.</text>
</comment>
<proteinExistence type="inferred from homology"/>
<dbReference type="Pfam" id="PF03824">
    <property type="entry name" value="NicO"/>
    <property type="match status" value="1"/>
</dbReference>
<gene>
    <name evidence="9" type="ORF">GCM10022381_04000</name>
</gene>
<evidence type="ECO:0000256" key="2">
    <source>
        <dbReference type="ARBA" id="ARBA00010892"/>
    </source>
</evidence>
<sequence>MKTQRSYVTQLSRVFIPVTLMHIVGFGVFFVLIEPQHLKLGSSVFGVGIAITAYILGVKHAFDADHIAAIDNTTRKLVDIKKPAAGVGLYFSLGHSTVVFLMAALLALSVSWAVDLASDGNGIRNMLGIFGTMVSGVFLLLIGLINAISFVGIMRVWQRSKDGVLNEKELERQLDGRGFVSKLIRPLIKSVDRPGKMYLVGFLFGLGFDTASEIALLVLAGTGAATGLPWYAVLCLPLIFAAGMSLFDTLDSAVMVKAYSWATFNPIRKVYYSLTVTGISVMVAVLIGGIELIGLLNEKLGLSDPLTGWIASIDLENVGYIIVGTLIFAWVASTLYWKLAKVEERWAGHPASADAGATRDDHQ</sequence>
<reference evidence="10" key="1">
    <citation type="journal article" date="2019" name="Int. J. Syst. Evol. Microbiol.">
        <title>The Global Catalogue of Microorganisms (GCM) 10K type strain sequencing project: providing services to taxonomists for standard genome sequencing and annotation.</title>
        <authorList>
            <consortium name="The Broad Institute Genomics Platform"/>
            <consortium name="The Broad Institute Genome Sequencing Center for Infectious Disease"/>
            <person name="Wu L."/>
            <person name="Ma J."/>
        </authorList>
    </citation>
    <scope>NUCLEOTIDE SEQUENCE [LARGE SCALE GENOMIC DNA]</scope>
    <source>
        <strain evidence="10">JCM 17021</strain>
    </source>
</reference>
<dbReference type="RefSeq" id="WP_345061763.1">
    <property type="nucleotide sequence ID" value="NZ_BAABCN010000002.1"/>
</dbReference>
<feature type="transmembrane region" description="Helical" evidence="8">
    <location>
        <begin position="126"/>
        <end position="151"/>
    </location>
</feature>
<evidence type="ECO:0000256" key="1">
    <source>
        <dbReference type="ARBA" id="ARBA00004127"/>
    </source>
</evidence>
<keyword evidence="10" id="KW-1185">Reference proteome</keyword>
<comment type="subcellular location">
    <subcellularLocation>
        <location evidence="8">Cell membrane</location>
        <topology evidence="8">Multi-pass membrane protein</topology>
    </subcellularLocation>
    <subcellularLocation>
        <location evidence="1">Endomembrane system</location>
        <topology evidence="1">Multi-pass membrane protein</topology>
    </subcellularLocation>
</comment>
<feature type="transmembrane region" description="Helical" evidence="8">
    <location>
        <begin position="317"/>
        <end position="337"/>
    </location>
</feature>
<feature type="transmembrane region" description="Helical" evidence="8">
    <location>
        <begin position="271"/>
        <end position="297"/>
    </location>
</feature>
<organism evidence="9 10">
    <name type="scientific">Leifsonia kafniensis</name>
    <dbReference type="NCBI Taxonomy" id="475957"/>
    <lineage>
        <taxon>Bacteria</taxon>
        <taxon>Bacillati</taxon>
        <taxon>Actinomycetota</taxon>
        <taxon>Actinomycetes</taxon>
        <taxon>Micrococcales</taxon>
        <taxon>Microbacteriaceae</taxon>
        <taxon>Leifsonia</taxon>
    </lineage>
</organism>